<organism evidence="1">
    <name type="scientific">Arundo donax</name>
    <name type="common">Giant reed</name>
    <name type="synonym">Donax arundinaceus</name>
    <dbReference type="NCBI Taxonomy" id="35708"/>
    <lineage>
        <taxon>Eukaryota</taxon>
        <taxon>Viridiplantae</taxon>
        <taxon>Streptophyta</taxon>
        <taxon>Embryophyta</taxon>
        <taxon>Tracheophyta</taxon>
        <taxon>Spermatophyta</taxon>
        <taxon>Magnoliopsida</taxon>
        <taxon>Liliopsida</taxon>
        <taxon>Poales</taxon>
        <taxon>Poaceae</taxon>
        <taxon>PACMAD clade</taxon>
        <taxon>Arundinoideae</taxon>
        <taxon>Arundineae</taxon>
        <taxon>Arundo</taxon>
    </lineage>
</organism>
<dbReference type="AlphaFoldDB" id="A0A0A9ED29"/>
<sequence>MRSAAHSVTQVLSLALHGVLSYPDVKNWSIIW</sequence>
<dbReference type="EMBL" id="GBRH01199281">
    <property type="protein sequence ID" value="JAD98614.1"/>
    <property type="molecule type" value="Transcribed_RNA"/>
</dbReference>
<proteinExistence type="predicted"/>
<evidence type="ECO:0000313" key="1">
    <source>
        <dbReference type="EMBL" id="JAD98614.1"/>
    </source>
</evidence>
<protein>
    <submittedName>
        <fullName evidence="1">Uncharacterized protein</fullName>
    </submittedName>
</protein>
<reference evidence="1" key="1">
    <citation type="submission" date="2014-09" db="EMBL/GenBank/DDBJ databases">
        <authorList>
            <person name="Magalhaes I.L.F."/>
            <person name="Oliveira U."/>
            <person name="Santos F.R."/>
            <person name="Vidigal T.H.D.A."/>
            <person name="Brescovit A.D."/>
            <person name="Santos A.J."/>
        </authorList>
    </citation>
    <scope>NUCLEOTIDE SEQUENCE</scope>
    <source>
        <tissue evidence="1">Shoot tissue taken approximately 20 cm above the soil surface</tissue>
    </source>
</reference>
<name>A0A0A9ED29_ARUDO</name>
<reference evidence="1" key="2">
    <citation type="journal article" date="2015" name="Data Brief">
        <title>Shoot transcriptome of the giant reed, Arundo donax.</title>
        <authorList>
            <person name="Barrero R.A."/>
            <person name="Guerrero F.D."/>
            <person name="Moolhuijzen P."/>
            <person name="Goolsby J.A."/>
            <person name="Tidwell J."/>
            <person name="Bellgard S.E."/>
            <person name="Bellgard M.I."/>
        </authorList>
    </citation>
    <scope>NUCLEOTIDE SEQUENCE</scope>
    <source>
        <tissue evidence="1">Shoot tissue taken approximately 20 cm above the soil surface</tissue>
    </source>
</reference>
<accession>A0A0A9ED29</accession>